<evidence type="ECO:0000313" key="2">
    <source>
        <dbReference type="Proteomes" id="UP000030669"/>
    </source>
</evidence>
<evidence type="ECO:0000313" key="1">
    <source>
        <dbReference type="EMBL" id="EPQ58020.1"/>
    </source>
</evidence>
<proteinExistence type="predicted"/>
<dbReference type="HOGENOM" id="CLU_125049_0_0_1"/>
<protein>
    <submittedName>
        <fullName evidence="1">Uncharacterized protein</fullName>
    </submittedName>
</protein>
<dbReference type="RefSeq" id="XP_007862816.1">
    <property type="nucleotide sequence ID" value="XM_007864625.1"/>
</dbReference>
<dbReference type="KEGG" id="gtr:GLOTRDRAFT_28433"/>
<dbReference type="Proteomes" id="UP000030669">
    <property type="component" value="Unassembled WGS sequence"/>
</dbReference>
<reference evidence="1 2" key="1">
    <citation type="journal article" date="2012" name="Science">
        <title>The Paleozoic origin of enzymatic lignin decomposition reconstructed from 31 fungal genomes.</title>
        <authorList>
            <person name="Floudas D."/>
            <person name="Binder M."/>
            <person name="Riley R."/>
            <person name="Barry K."/>
            <person name="Blanchette R.A."/>
            <person name="Henrissat B."/>
            <person name="Martinez A.T."/>
            <person name="Otillar R."/>
            <person name="Spatafora J.W."/>
            <person name="Yadav J.S."/>
            <person name="Aerts A."/>
            <person name="Benoit I."/>
            <person name="Boyd A."/>
            <person name="Carlson A."/>
            <person name="Copeland A."/>
            <person name="Coutinho P.M."/>
            <person name="de Vries R.P."/>
            <person name="Ferreira P."/>
            <person name="Findley K."/>
            <person name="Foster B."/>
            <person name="Gaskell J."/>
            <person name="Glotzer D."/>
            <person name="Gorecki P."/>
            <person name="Heitman J."/>
            <person name="Hesse C."/>
            <person name="Hori C."/>
            <person name="Igarashi K."/>
            <person name="Jurgens J.A."/>
            <person name="Kallen N."/>
            <person name="Kersten P."/>
            <person name="Kohler A."/>
            <person name="Kuees U."/>
            <person name="Kumar T.K.A."/>
            <person name="Kuo A."/>
            <person name="LaButti K."/>
            <person name="Larrondo L.F."/>
            <person name="Lindquist E."/>
            <person name="Ling A."/>
            <person name="Lombard V."/>
            <person name="Lucas S."/>
            <person name="Lundell T."/>
            <person name="Martin R."/>
            <person name="McLaughlin D.J."/>
            <person name="Morgenstern I."/>
            <person name="Morin E."/>
            <person name="Murat C."/>
            <person name="Nagy L.G."/>
            <person name="Nolan M."/>
            <person name="Ohm R.A."/>
            <person name="Patyshakuliyeva A."/>
            <person name="Rokas A."/>
            <person name="Ruiz-Duenas F.J."/>
            <person name="Sabat G."/>
            <person name="Salamov A."/>
            <person name="Samejima M."/>
            <person name="Schmutz J."/>
            <person name="Slot J.C."/>
            <person name="St John F."/>
            <person name="Stenlid J."/>
            <person name="Sun H."/>
            <person name="Sun S."/>
            <person name="Syed K."/>
            <person name="Tsang A."/>
            <person name="Wiebenga A."/>
            <person name="Young D."/>
            <person name="Pisabarro A."/>
            <person name="Eastwood D.C."/>
            <person name="Martin F."/>
            <person name="Cullen D."/>
            <person name="Grigoriev I.V."/>
            <person name="Hibbett D.S."/>
        </authorList>
    </citation>
    <scope>NUCLEOTIDE SEQUENCE [LARGE SCALE GENOMIC DNA]</scope>
    <source>
        <strain evidence="1 2">ATCC 11539</strain>
    </source>
</reference>
<dbReference type="AlphaFoldDB" id="S7RTM0"/>
<sequence>MKERNKSRLYVALQYRGAGRPGYHVGLLLVPKHESPDPNTKDAYRYHATNSFAPHATIGKDGRPFWRYEHGWVKSTQVENIVARVLVAKLPGCEFQQQALRIAREVEHVVLVQENSSWRCHHWLWAAMDHLRALG</sequence>
<keyword evidence="2" id="KW-1185">Reference proteome</keyword>
<dbReference type="OrthoDB" id="2679825at2759"/>
<dbReference type="Pfam" id="PF21858">
    <property type="entry name" value="DUF6914"/>
    <property type="match status" value="1"/>
</dbReference>
<dbReference type="EMBL" id="KB469298">
    <property type="protein sequence ID" value="EPQ58020.1"/>
    <property type="molecule type" value="Genomic_DNA"/>
</dbReference>
<dbReference type="OMA" id="CRIWVEE"/>
<name>S7RTM0_GLOTA</name>
<feature type="non-terminal residue" evidence="1">
    <location>
        <position position="135"/>
    </location>
</feature>
<accession>S7RTM0</accession>
<organism evidence="1 2">
    <name type="scientific">Gloeophyllum trabeum (strain ATCC 11539 / FP-39264 / Madison 617)</name>
    <name type="common">Brown rot fungus</name>
    <dbReference type="NCBI Taxonomy" id="670483"/>
    <lineage>
        <taxon>Eukaryota</taxon>
        <taxon>Fungi</taxon>
        <taxon>Dikarya</taxon>
        <taxon>Basidiomycota</taxon>
        <taxon>Agaricomycotina</taxon>
        <taxon>Agaricomycetes</taxon>
        <taxon>Gloeophyllales</taxon>
        <taxon>Gloeophyllaceae</taxon>
        <taxon>Gloeophyllum</taxon>
    </lineage>
</organism>
<dbReference type="GeneID" id="19305250"/>
<dbReference type="InterPro" id="IPR054208">
    <property type="entry name" value="DUF6914"/>
</dbReference>
<gene>
    <name evidence="1" type="ORF">GLOTRDRAFT_28433</name>
</gene>